<gene>
    <name evidence="1" type="ORF">ACFQ21_22090</name>
</gene>
<accession>A0ABW3K711</accession>
<organism evidence="1 2">
    <name type="scientific">Ohtaekwangia kribbensis</name>
    <dbReference type="NCBI Taxonomy" id="688913"/>
    <lineage>
        <taxon>Bacteria</taxon>
        <taxon>Pseudomonadati</taxon>
        <taxon>Bacteroidota</taxon>
        <taxon>Cytophagia</taxon>
        <taxon>Cytophagales</taxon>
        <taxon>Fulvivirgaceae</taxon>
        <taxon>Ohtaekwangia</taxon>
    </lineage>
</organism>
<dbReference type="RefSeq" id="WP_377582749.1">
    <property type="nucleotide sequence ID" value="NZ_JBHTKA010000008.1"/>
</dbReference>
<reference evidence="2" key="1">
    <citation type="journal article" date="2019" name="Int. J. Syst. Evol. Microbiol.">
        <title>The Global Catalogue of Microorganisms (GCM) 10K type strain sequencing project: providing services to taxonomists for standard genome sequencing and annotation.</title>
        <authorList>
            <consortium name="The Broad Institute Genomics Platform"/>
            <consortium name="The Broad Institute Genome Sequencing Center for Infectious Disease"/>
            <person name="Wu L."/>
            <person name="Ma J."/>
        </authorList>
    </citation>
    <scope>NUCLEOTIDE SEQUENCE [LARGE SCALE GENOMIC DNA]</scope>
    <source>
        <strain evidence="2">CCUG 58938</strain>
    </source>
</reference>
<dbReference type="EMBL" id="JBHTKA010000008">
    <property type="protein sequence ID" value="MFD1002032.1"/>
    <property type="molecule type" value="Genomic_DNA"/>
</dbReference>
<evidence type="ECO:0000313" key="2">
    <source>
        <dbReference type="Proteomes" id="UP001597112"/>
    </source>
</evidence>
<evidence type="ECO:0008006" key="3">
    <source>
        <dbReference type="Google" id="ProtNLM"/>
    </source>
</evidence>
<dbReference type="PROSITE" id="PS51257">
    <property type="entry name" value="PROKAR_LIPOPROTEIN"/>
    <property type="match status" value="1"/>
</dbReference>
<evidence type="ECO:0000313" key="1">
    <source>
        <dbReference type="EMBL" id="MFD1002032.1"/>
    </source>
</evidence>
<protein>
    <recommendedName>
        <fullName evidence="3">Lipocalin-like domain-containing protein</fullName>
    </recommendedName>
</protein>
<dbReference type="Proteomes" id="UP001597112">
    <property type="component" value="Unassembled WGS sequence"/>
</dbReference>
<proteinExistence type="predicted"/>
<keyword evidence="2" id="KW-1185">Reference proteome</keyword>
<name>A0ABW3K711_9BACT</name>
<comment type="caution">
    <text evidence="1">The sequence shown here is derived from an EMBL/GenBank/DDBJ whole genome shotgun (WGS) entry which is preliminary data.</text>
</comment>
<sequence length="142" mass="16768">MKNLFFILAICLVLSCDNESDQQPNANDIIGFWSRETVYLNDVNSNEYVDFLNNGTNFLDLKEDKIFYRAYDIGTWQLSGRTLTLDRDEPSGYEDWEYKILTFSEDFLMLEVKLVEGKYCCGFDEFADDEIITIRELYRKQN</sequence>